<keyword evidence="18" id="KW-1185">Reference proteome</keyword>
<dbReference type="InterPro" id="IPR000629">
    <property type="entry name" value="RNA-helicase_DEAD-box_CS"/>
</dbReference>
<evidence type="ECO:0000256" key="4">
    <source>
        <dbReference type="ARBA" id="ARBA00022741"/>
    </source>
</evidence>
<feature type="compositionally biased region" description="Polar residues" evidence="13">
    <location>
        <begin position="235"/>
        <end position="244"/>
    </location>
</feature>
<evidence type="ECO:0000256" key="2">
    <source>
        <dbReference type="ARBA" id="ARBA00012552"/>
    </source>
</evidence>
<evidence type="ECO:0000259" key="15">
    <source>
        <dbReference type="PROSITE" id="PS51194"/>
    </source>
</evidence>
<comment type="caution">
    <text evidence="17">The sequence shown here is derived from an EMBL/GenBank/DDBJ whole genome shotgun (WGS) entry which is preliminary data.</text>
</comment>
<feature type="compositionally biased region" description="Acidic residues" evidence="13">
    <location>
        <begin position="19"/>
        <end position="40"/>
    </location>
</feature>
<dbReference type="GO" id="GO:0003723">
    <property type="term" value="F:RNA binding"/>
    <property type="evidence" value="ECO:0007669"/>
    <property type="project" value="UniProtKB-KW"/>
</dbReference>
<feature type="domain" description="Helicase ATP-binding" evidence="14">
    <location>
        <begin position="278"/>
        <end position="452"/>
    </location>
</feature>
<evidence type="ECO:0000256" key="7">
    <source>
        <dbReference type="ARBA" id="ARBA00022840"/>
    </source>
</evidence>
<dbReference type="GO" id="GO:0005634">
    <property type="term" value="C:nucleus"/>
    <property type="evidence" value="ECO:0007669"/>
    <property type="project" value="UniProtKB-SubCell"/>
</dbReference>
<dbReference type="InterPro" id="IPR014014">
    <property type="entry name" value="RNA_helicase_DEAD_Q_motif"/>
</dbReference>
<dbReference type="GO" id="GO:0005524">
    <property type="term" value="F:ATP binding"/>
    <property type="evidence" value="ECO:0007669"/>
    <property type="project" value="UniProtKB-KW"/>
</dbReference>
<comment type="subcellular location">
    <subcellularLocation>
        <location evidence="1">Nucleus</location>
    </subcellularLocation>
</comment>
<evidence type="ECO:0000259" key="16">
    <source>
        <dbReference type="PROSITE" id="PS51195"/>
    </source>
</evidence>
<dbReference type="SMART" id="SM00487">
    <property type="entry name" value="DEXDc"/>
    <property type="match status" value="1"/>
</dbReference>
<keyword evidence="4 12" id="KW-0547">Nucleotide-binding</keyword>
<dbReference type="PROSITE" id="PS51194">
    <property type="entry name" value="HELICASE_CTER"/>
    <property type="match status" value="1"/>
</dbReference>
<dbReference type="CDD" id="cd18787">
    <property type="entry name" value="SF2_C_DEAD"/>
    <property type="match status" value="1"/>
</dbReference>
<dbReference type="InterPro" id="IPR014001">
    <property type="entry name" value="Helicase_ATP-bd"/>
</dbReference>
<dbReference type="EC" id="3.6.4.13" evidence="2"/>
<evidence type="ECO:0000313" key="17">
    <source>
        <dbReference type="EMBL" id="KAF2148272.1"/>
    </source>
</evidence>
<evidence type="ECO:0000256" key="3">
    <source>
        <dbReference type="ARBA" id="ARBA00022517"/>
    </source>
</evidence>
<keyword evidence="9" id="KW-0539">Nucleus</keyword>
<name>A0A9P4MCW5_9PEZI</name>
<feature type="region of interest" description="Disordered" evidence="13">
    <location>
        <begin position="1"/>
        <end position="110"/>
    </location>
</feature>
<keyword evidence="3" id="KW-0690">Ribosome biogenesis</keyword>
<evidence type="ECO:0000256" key="12">
    <source>
        <dbReference type="RuleBase" id="RU000492"/>
    </source>
</evidence>
<dbReference type="InterPro" id="IPR027417">
    <property type="entry name" value="P-loop_NTPase"/>
</dbReference>
<feature type="compositionally biased region" description="Basic residues" evidence="13">
    <location>
        <begin position="717"/>
        <end position="730"/>
    </location>
</feature>
<protein>
    <recommendedName>
        <fullName evidence="2">RNA helicase</fullName>
        <ecNumber evidence="2">3.6.4.13</ecNumber>
    </recommendedName>
</protein>
<dbReference type="Pfam" id="PF00270">
    <property type="entry name" value="DEAD"/>
    <property type="match status" value="1"/>
</dbReference>
<accession>A0A9P4MCW5</accession>
<reference evidence="17" key="1">
    <citation type="journal article" date="2020" name="Stud. Mycol.">
        <title>101 Dothideomycetes genomes: a test case for predicting lifestyles and emergence of pathogens.</title>
        <authorList>
            <person name="Haridas S."/>
            <person name="Albert R."/>
            <person name="Binder M."/>
            <person name="Bloem J."/>
            <person name="Labutti K."/>
            <person name="Salamov A."/>
            <person name="Andreopoulos B."/>
            <person name="Baker S."/>
            <person name="Barry K."/>
            <person name="Bills G."/>
            <person name="Bluhm B."/>
            <person name="Cannon C."/>
            <person name="Castanera R."/>
            <person name="Culley D."/>
            <person name="Daum C."/>
            <person name="Ezra D."/>
            <person name="Gonzalez J."/>
            <person name="Henrissat B."/>
            <person name="Kuo A."/>
            <person name="Liang C."/>
            <person name="Lipzen A."/>
            <person name="Lutzoni F."/>
            <person name="Magnuson J."/>
            <person name="Mondo S."/>
            <person name="Nolan M."/>
            <person name="Ohm R."/>
            <person name="Pangilinan J."/>
            <person name="Park H.-J."/>
            <person name="Ramirez L."/>
            <person name="Alfaro M."/>
            <person name="Sun H."/>
            <person name="Tritt A."/>
            <person name="Yoshinaga Y."/>
            <person name="Zwiers L.-H."/>
            <person name="Turgeon B."/>
            <person name="Goodwin S."/>
            <person name="Spatafora J."/>
            <person name="Crous P."/>
            <person name="Grigoriev I."/>
        </authorList>
    </citation>
    <scope>NUCLEOTIDE SEQUENCE</scope>
    <source>
        <strain evidence="17">CBS 260.36</strain>
    </source>
</reference>
<dbReference type="EMBL" id="ML996093">
    <property type="protein sequence ID" value="KAF2148272.1"/>
    <property type="molecule type" value="Genomic_DNA"/>
</dbReference>
<feature type="domain" description="DEAD-box RNA helicase Q" evidence="16">
    <location>
        <begin position="247"/>
        <end position="275"/>
    </location>
</feature>
<dbReference type="GO" id="GO:0010467">
    <property type="term" value="P:gene expression"/>
    <property type="evidence" value="ECO:0007669"/>
    <property type="project" value="UniProtKB-ARBA"/>
</dbReference>
<dbReference type="OrthoDB" id="10259843at2759"/>
<feature type="region of interest" description="Disordered" evidence="13">
    <location>
        <begin position="123"/>
        <end position="244"/>
    </location>
</feature>
<evidence type="ECO:0000256" key="1">
    <source>
        <dbReference type="ARBA" id="ARBA00004123"/>
    </source>
</evidence>
<evidence type="ECO:0000256" key="11">
    <source>
        <dbReference type="PROSITE-ProRule" id="PRU00552"/>
    </source>
</evidence>
<keyword evidence="6 12" id="KW-0347">Helicase</keyword>
<evidence type="ECO:0000313" key="18">
    <source>
        <dbReference type="Proteomes" id="UP000799439"/>
    </source>
</evidence>
<feature type="compositionally biased region" description="Acidic residues" evidence="13">
    <location>
        <begin position="212"/>
        <end position="222"/>
    </location>
</feature>
<evidence type="ECO:0000259" key="14">
    <source>
        <dbReference type="PROSITE" id="PS51192"/>
    </source>
</evidence>
<dbReference type="PROSITE" id="PS51192">
    <property type="entry name" value="HELICASE_ATP_BIND_1"/>
    <property type="match status" value="1"/>
</dbReference>
<dbReference type="InterPro" id="IPR050079">
    <property type="entry name" value="DEAD_box_RNA_helicase"/>
</dbReference>
<dbReference type="GO" id="GO:0016787">
    <property type="term" value="F:hydrolase activity"/>
    <property type="evidence" value="ECO:0007669"/>
    <property type="project" value="UniProtKB-KW"/>
</dbReference>
<dbReference type="Gene3D" id="3.40.50.300">
    <property type="entry name" value="P-loop containing nucleotide triphosphate hydrolases"/>
    <property type="match status" value="2"/>
</dbReference>
<dbReference type="CDD" id="cd17947">
    <property type="entry name" value="DEADc_DDX27"/>
    <property type="match status" value="1"/>
</dbReference>
<evidence type="ECO:0000256" key="6">
    <source>
        <dbReference type="ARBA" id="ARBA00022806"/>
    </source>
</evidence>
<dbReference type="InterPro" id="IPR011545">
    <property type="entry name" value="DEAD/DEAH_box_helicase_dom"/>
</dbReference>
<feature type="compositionally biased region" description="Basic residues" evidence="13">
    <location>
        <begin position="50"/>
        <end position="66"/>
    </location>
</feature>
<comment type="similarity">
    <text evidence="12">Belongs to the DEAD box helicase family.</text>
</comment>
<dbReference type="PROSITE" id="PS51195">
    <property type="entry name" value="Q_MOTIF"/>
    <property type="match status" value="1"/>
</dbReference>
<dbReference type="InterPro" id="IPR001650">
    <property type="entry name" value="Helicase_C-like"/>
</dbReference>
<feature type="compositionally biased region" description="Acidic residues" evidence="13">
    <location>
        <begin position="161"/>
        <end position="197"/>
    </location>
</feature>
<evidence type="ECO:0000256" key="13">
    <source>
        <dbReference type="SAM" id="MobiDB-lite"/>
    </source>
</evidence>
<keyword evidence="8" id="KW-0694">RNA-binding</keyword>
<dbReference type="AlphaFoldDB" id="A0A9P4MCW5"/>
<dbReference type="SMART" id="SM00490">
    <property type="entry name" value="HELICc"/>
    <property type="match status" value="1"/>
</dbReference>
<dbReference type="GO" id="GO:0003724">
    <property type="term" value="F:RNA helicase activity"/>
    <property type="evidence" value="ECO:0007669"/>
    <property type="project" value="UniProtKB-EC"/>
</dbReference>
<keyword evidence="5 12" id="KW-0378">Hydrolase</keyword>
<dbReference type="Pfam" id="PF00271">
    <property type="entry name" value="Helicase_C"/>
    <property type="match status" value="1"/>
</dbReference>
<evidence type="ECO:0000256" key="8">
    <source>
        <dbReference type="ARBA" id="ARBA00022884"/>
    </source>
</evidence>
<sequence>MAPSSTKRRAEDDFIPTIYDDDDFAVAEEEEEFGASEDEQVDHPSAQINGKKRKRDNTQKSRKKQKSKSEDQPEPKDTADGELDSDFDFQLEDGIADLNDDDEWADGANDDVAVRGIDEIVSARKKKSQAEVTKAPEAEAEDVDLSDEELLADDAFGMGAGEEDEEEDEEEAAGDSEDDEEGSEQGEELSEDEDDELAAPRAHPDDVMPAESSDEDPQDEAEDERRKAFFAPESDLSTPNAIQTGQGSFMDFQLSRPILKGLSAAGFASPTPIQARTIPMALLGKDVVGSAVTGSGKTGAFMIPILERLFYRSKEQPTTRVVVLTPTRELALQAHTVATKLASFTDITFGQAIGGLNQRVQETSLKLRPDIVIATPGRFIDFMRNSSALQTDSIEILVLDEADRMLEDGFADELNEILTSLPKSRQTMLFSATMTSSVDDLIRVGCSRPVRLAVDTAKQTVKGLTQEFIRLRPGREHLRLPYLLHLCTTSFRSRTIIFFRQKALAHRVRVLFALCDLSAAELHGAMSQDQRIQSVEAFRSGKAAFLLATDLASRGLDIKNVDAVINFDAPQSHEIYLHRVGRTARAGRTGRSCTLAAEPDRKVVKAAVKAAREQGAIIKSRTVPAADADKWEKRVNGLEDEIEAVLKEEKEEKVLKQTEMQARKAENFMTHEKEIIGRPKKTWFQGEKDKAAAKEKGKIALNGPATLEDRIVENMKKEKKKLSNKQKKRLALKDEREEGRMWKKGSAQRGKSGDLSQKKDGKGKGKGKGKPNGKGKAK</sequence>
<dbReference type="PANTHER" id="PTHR47959:SF1">
    <property type="entry name" value="ATP-DEPENDENT RNA HELICASE DBPA"/>
    <property type="match status" value="1"/>
</dbReference>
<feature type="compositionally biased region" description="Basic and acidic residues" evidence="13">
    <location>
        <begin position="731"/>
        <end position="741"/>
    </location>
</feature>
<feature type="compositionally biased region" description="Acidic residues" evidence="13">
    <location>
        <begin position="138"/>
        <end position="152"/>
    </location>
</feature>
<evidence type="ECO:0000256" key="10">
    <source>
        <dbReference type="ARBA" id="ARBA00047984"/>
    </source>
</evidence>
<dbReference type="GO" id="GO:0042254">
    <property type="term" value="P:ribosome biogenesis"/>
    <property type="evidence" value="ECO:0007669"/>
    <property type="project" value="UniProtKB-KW"/>
</dbReference>
<feature type="short sequence motif" description="Q motif" evidence="11">
    <location>
        <begin position="247"/>
        <end position="275"/>
    </location>
</feature>
<feature type="domain" description="Helicase C-terminal" evidence="15">
    <location>
        <begin position="479"/>
        <end position="626"/>
    </location>
</feature>
<proteinExistence type="inferred from homology"/>
<feature type="compositionally biased region" description="Basic residues" evidence="13">
    <location>
        <begin position="764"/>
        <end position="778"/>
    </location>
</feature>
<feature type="region of interest" description="Disordered" evidence="13">
    <location>
        <begin position="710"/>
        <end position="778"/>
    </location>
</feature>
<dbReference type="PROSITE" id="PS00039">
    <property type="entry name" value="DEAD_ATP_HELICASE"/>
    <property type="match status" value="1"/>
</dbReference>
<feature type="compositionally biased region" description="Acidic residues" evidence="13">
    <location>
        <begin position="80"/>
        <end position="109"/>
    </location>
</feature>
<keyword evidence="7 12" id="KW-0067">ATP-binding</keyword>
<evidence type="ECO:0000256" key="5">
    <source>
        <dbReference type="ARBA" id="ARBA00022801"/>
    </source>
</evidence>
<dbReference type="GO" id="GO:0005829">
    <property type="term" value="C:cytosol"/>
    <property type="evidence" value="ECO:0007669"/>
    <property type="project" value="TreeGrafter"/>
</dbReference>
<gene>
    <name evidence="17" type="ORF">K461DRAFT_297707</name>
</gene>
<organism evidence="17 18">
    <name type="scientific">Myriangium duriaei CBS 260.36</name>
    <dbReference type="NCBI Taxonomy" id="1168546"/>
    <lineage>
        <taxon>Eukaryota</taxon>
        <taxon>Fungi</taxon>
        <taxon>Dikarya</taxon>
        <taxon>Ascomycota</taxon>
        <taxon>Pezizomycotina</taxon>
        <taxon>Dothideomycetes</taxon>
        <taxon>Dothideomycetidae</taxon>
        <taxon>Myriangiales</taxon>
        <taxon>Myriangiaceae</taxon>
        <taxon>Myriangium</taxon>
    </lineage>
</organism>
<dbReference type="SUPFAM" id="SSF52540">
    <property type="entry name" value="P-loop containing nucleoside triphosphate hydrolases"/>
    <property type="match status" value="2"/>
</dbReference>
<feature type="compositionally biased region" description="Basic and acidic residues" evidence="13">
    <location>
        <begin position="67"/>
        <end position="79"/>
    </location>
</feature>
<evidence type="ECO:0000256" key="9">
    <source>
        <dbReference type="ARBA" id="ARBA00023242"/>
    </source>
</evidence>
<dbReference type="Proteomes" id="UP000799439">
    <property type="component" value="Unassembled WGS sequence"/>
</dbReference>
<dbReference type="PANTHER" id="PTHR47959">
    <property type="entry name" value="ATP-DEPENDENT RNA HELICASE RHLE-RELATED"/>
    <property type="match status" value="1"/>
</dbReference>
<comment type="catalytic activity">
    <reaction evidence="10">
        <text>ATP + H2O = ADP + phosphate + H(+)</text>
        <dbReference type="Rhea" id="RHEA:13065"/>
        <dbReference type="ChEBI" id="CHEBI:15377"/>
        <dbReference type="ChEBI" id="CHEBI:15378"/>
        <dbReference type="ChEBI" id="CHEBI:30616"/>
        <dbReference type="ChEBI" id="CHEBI:43474"/>
        <dbReference type="ChEBI" id="CHEBI:456216"/>
        <dbReference type="EC" id="3.6.4.13"/>
    </reaction>
</comment>